<evidence type="ECO:0000313" key="1">
    <source>
        <dbReference type="EMBL" id="KAI4464905.1"/>
    </source>
</evidence>
<organism evidence="1 2">
    <name type="scientific">Holotrichia oblita</name>
    <name type="common">Chafer beetle</name>
    <dbReference type="NCBI Taxonomy" id="644536"/>
    <lineage>
        <taxon>Eukaryota</taxon>
        <taxon>Metazoa</taxon>
        <taxon>Ecdysozoa</taxon>
        <taxon>Arthropoda</taxon>
        <taxon>Hexapoda</taxon>
        <taxon>Insecta</taxon>
        <taxon>Pterygota</taxon>
        <taxon>Neoptera</taxon>
        <taxon>Endopterygota</taxon>
        <taxon>Coleoptera</taxon>
        <taxon>Polyphaga</taxon>
        <taxon>Scarabaeiformia</taxon>
        <taxon>Scarabaeidae</taxon>
        <taxon>Melolonthinae</taxon>
        <taxon>Holotrichia</taxon>
    </lineage>
</organism>
<comment type="caution">
    <text evidence="1">The sequence shown here is derived from an EMBL/GenBank/DDBJ whole genome shotgun (WGS) entry which is preliminary data.</text>
</comment>
<protein>
    <submittedName>
        <fullName evidence="1">Frizzled</fullName>
    </submittedName>
</protein>
<sequence length="577" mass="66027">MFTNQFDCIILMFMCYVALCLQQEITRVSDQDDLIPHHDKCQPITVPFCLDIAYNTTIMPNILNHQKQEDAGMEVHQYFPLVKVKCSPDLQFFLCSVFIPVCTILDRPLPPCRSLCLSAKNGCESVMKKFGFEWPENLDCAQYPEGQDIDGVMCVGENKTTDATTPVPIGNYPLGPISFQPDPPFRGIQRDYGFVCPVQFKVPKILEYSLKVGEKVEKDCGAPCHMMFFNENERKFSRIWVGTWAVLCSASCLFTVCTFLIDTDRFRYPERPIIFLSLCYLMVALAYVIGFLAGDSIACREPFPAQVGIQTVSTITQGTKYELCTILFMVLYFFSMASSIWWVVLTLTWFLAAGLKWGHEAIEANSQYFHLAAWAVPAIKTITILAMGKVEEDMQHAQRKKHVWSIIAEQLASLGVNRSVEKCQRKWINLTRVYRSIKDSSKKTGRGRTSYKYFDLLDEILGNKPSNSKDTYVLDFGASSSTTTGDVIKDPIELDSNENINTSEGISVEDGPPRKKRNKNYTQEYFKEKVKYLRNKENEHELKEKRYQDRVAIEKRRNDIEAEKVQLLKEILSKLKD</sequence>
<reference evidence="1" key="1">
    <citation type="submission" date="2022-04" db="EMBL/GenBank/DDBJ databases">
        <title>Chromosome-scale genome assembly of Holotrichia oblita Faldermann.</title>
        <authorList>
            <person name="Rongchong L."/>
        </authorList>
    </citation>
    <scope>NUCLEOTIDE SEQUENCE</scope>
    <source>
        <strain evidence="1">81SQS9</strain>
    </source>
</reference>
<keyword evidence="2" id="KW-1185">Reference proteome</keyword>
<evidence type="ECO:0000313" key="2">
    <source>
        <dbReference type="Proteomes" id="UP001056778"/>
    </source>
</evidence>
<dbReference type="Proteomes" id="UP001056778">
    <property type="component" value="Chromosome 3"/>
</dbReference>
<proteinExistence type="predicted"/>
<accession>A0ACB9TDZ9</accession>
<gene>
    <name evidence="1" type="ORF">MML48_3g00004399</name>
</gene>
<name>A0ACB9TDZ9_HOLOL</name>
<dbReference type="EMBL" id="CM043017">
    <property type="protein sequence ID" value="KAI4464905.1"/>
    <property type="molecule type" value="Genomic_DNA"/>
</dbReference>